<gene>
    <name evidence="3" type="ORF">P691DRAFT_646010</name>
</gene>
<dbReference type="Gene3D" id="3.40.50.300">
    <property type="entry name" value="P-loop containing nucleotide triphosphate hydrolases"/>
    <property type="match status" value="1"/>
</dbReference>
<evidence type="ECO:0000259" key="2">
    <source>
        <dbReference type="Pfam" id="PF24883"/>
    </source>
</evidence>
<evidence type="ECO:0000256" key="1">
    <source>
        <dbReference type="ARBA" id="ARBA00022737"/>
    </source>
</evidence>
<dbReference type="SUPFAM" id="SSF52540">
    <property type="entry name" value="P-loop containing nucleoside triphosphate hydrolases"/>
    <property type="match status" value="1"/>
</dbReference>
<feature type="non-terminal residue" evidence="3">
    <location>
        <position position="1"/>
    </location>
</feature>
<dbReference type="AlphaFoldDB" id="A0A9P6CAM0"/>
<accession>A0A9P6CAM0</accession>
<feature type="domain" description="Nephrocystin 3-like N-terminal" evidence="2">
    <location>
        <begin position="52"/>
        <end position="198"/>
    </location>
</feature>
<dbReference type="EMBL" id="MU151055">
    <property type="protein sequence ID" value="KAF9454238.1"/>
    <property type="molecule type" value="Genomic_DNA"/>
</dbReference>
<evidence type="ECO:0000313" key="3">
    <source>
        <dbReference type="EMBL" id="KAF9454238.1"/>
    </source>
</evidence>
<dbReference type="Pfam" id="PF24883">
    <property type="entry name" value="NPHP3_N"/>
    <property type="match status" value="1"/>
</dbReference>
<name>A0A9P6CAM0_9AGAR</name>
<dbReference type="PANTHER" id="PTHR10039">
    <property type="entry name" value="AMELOGENIN"/>
    <property type="match status" value="1"/>
</dbReference>
<dbReference type="OrthoDB" id="4760524at2759"/>
<proteinExistence type="predicted"/>
<comment type="caution">
    <text evidence="3">The sequence shown here is derived from an EMBL/GenBank/DDBJ whole genome shotgun (WGS) entry which is preliminary data.</text>
</comment>
<keyword evidence="1" id="KW-0677">Repeat</keyword>
<dbReference type="Proteomes" id="UP000807342">
    <property type="component" value="Unassembled WGS sequence"/>
</dbReference>
<organism evidence="3 4">
    <name type="scientific">Macrolepiota fuliginosa MF-IS2</name>
    <dbReference type="NCBI Taxonomy" id="1400762"/>
    <lineage>
        <taxon>Eukaryota</taxon>
        <taxon>Fungi</taxon>
        <taxon>Dikarya</taxon>
        <taxon>Basidiomycota</taxon>
        <taxon>Agaricomycotina</taxon>
        <taxon>Agaricomycetes</taxon>
        <taxon>Agaricomycetidae</taxon>
        <taxon>Agaricales</taxon>
        <taxon>Agaricineae</taxon>
        <taxon>Agaricaceae</taxon>
        <taxon>Macrolepiota</taxon>
    </lineage>
</organism>
<dbReference type="PANTHER" id="PTHR10039:SF5">
    <property type="entry name" value="NACHT DOMAIN-CONTAINING PROTEIN"/>
    <property type="match status" value="1"/>
</dbReference>
<reference evidence="3" key="1">
    <citation type="submission" date="2020-11" db="EMBL/GenBank/DDBJ databases">
        <authorList>
            <consortium name="DOE Joint Genome Institute"/>
            <person name="Ahrendt S."/>
            <person name="Riley R."/>
            <person name="Andreopoulos W."/>
            <person name="Labutti K."/>
            <person name="Pangilinan J."/>
            <person name="Ruiz-Duenas F.J."/>
            <person name="Barrasa J.M."/>
            <person name="Sanchez-Garcia M."/>
            <person name="Camarero S."/>
            <person name="Miyauchi S."/>
            <person name="Serrano A."/>
            <person name="Linde D."/>
            <person name="Babiker R."/>
            <person name="Drula E."/>
            <person name="Ayuso-Fernandez I."/>
            <person name="Pacheco R."/>
            <person name="Padilla G."/>
            <person name="Ferreira P."/>
            <person name="Barriuso J."/>
            <person name="Kellner H."/>
            <person name="Castanera R."/>
            <person name="Alfaro M."/>
            <person name="Ramirez L."/>
            <person name="Pisabarro A.G."/>
            <person name="Kuo A."/>
            <person name="Tritt A."/>
            <person name="Lipzen A."/>
            <person name="He G."/>
            <person name="Yan M."/>
            <person name="Ng V."/>
            <person name="Cullen D."/>
            <person name="Martin F."/>
            <person name="Rosso M.-N."/>
            <person name="Henrissat B."/>
            <person name="Hibbett D."/>
            <person name="Martinez A.T."/>
            <person name="Grigoriev I.V."/>
        </authorList>
    </citation>
    <scope>NUCLEOTIDE SEQUENCE</scope>
    <source>
        <strain evidence="3">MF-IS2</strain>
    </source>
</reference>
<feature type="non-terminal residue" evidence="3">
    <location>
        <position position="648"/>
    </location>
</feature>
<dbReference type="InterPro" id="IPR056884">
    <property type="entry name" value="NPHP3-like_N"/>
</dbReference>
<protein>
    <recommendedName>
        <fullName evidence="2">Nephrocystin 3-like N-terminal domain-containing protein</fullName>
    </recommendedName>
</protein>
<evidence type="ECO:0000313" key="4">
    <source>
        <dbReference type="Proteomes" id="UP000807342"/>
    </source>
</evidence>
<sequence>GIDILLQASTPAAAHDSSIRHPPPTCFPGTREQYIEDITRWGVPSLDHDPLPMYWMKGPAGVGKTAVAQTCAEKLKEQGQLGAAFFFSINSRDEHTRFFTTVAYQLSTEFPDYRHLLDLRICRDKTIVDKAMVWQFKALIAEPIQELMNDGKGIEKRAIFIDGLDQCTDKDAQCEIIEIISASIRERSTPFCWAFFCRAESHIEATFGKDNIAPYCHFTILPISRAADKEIELYLRSGFQNVLRRRNFSLSFPWPSDKDIETLVDASGGLFIYPATVIRYVDRPGRLGPVEQLNVVLASVSGTPAGVHAKPKQPFAELDAFYTLILQRISDEMLPSIQLLLATMFLYSFHPTLFWGAVHVSNQLRFSESGFKTICNELRAVLHFHEDHGPLEYGGPIDSMEALKHASLKDFAELQHKSRVLGGAITLRVTVPFTRGSAVDSQNIDSGLSLKMIAEPAAALSWPLPDRFVSTYVNARSFNMAGAMSSTLSFCHVPDLRLLLRFANLDHLKHLINQTSVIPGEFPVKAFTYECDSIIRCIQNTLIRRIPPATFDRFNTAFFDRMVERFRKAKVVQPYSPTFVSRLKSLFRGFRFGTSKPKSQSRVKSGLYTMGRGAKKVYWYWILDLEARYFNEYYSNDWVEGERLYREQ</sequence>
<keyword evidence="4" id="KW-1185">Reference proteome</keyword>
<dbReference type="InterPro" id="IPR027417">
    <property type="entry name" value="P-loop_NTPase"/>
</dbReference>